<gene>
    <name evidence="2" type="ORF">ACFSQJ_08075</name>
</gene>
<evidence type="ECO:0000313" key="3">
    <source>
        <dbReference type="Proteomes" id="UP001597526"/>
    </source>
</evidence>
<keyword evidence="1" id="KW-0812">Transmembrane</keyword>
<organism evidence="2 3">
    <name type="scientific">Croceitalea marina</name>
    <dbReference type="NCBI Taxonomy" id="1775166"/>
    <lineage>
        <taxon>Bacteria</taxon>
        <taxon>Pseudomonadati</taxon>
        <taxon>Bacteroidota</taxon>
        <taxon>Flavobacteriia</taxon>
        <taxon>Flavobacteriales</taxon>
        <taxon>Flavobacteriaceae</taxon>
        <taxon>Croceitalea</taxon>
    </lineage>
</organism>
<dbReference type="RefSeq" id="WP_377766440.1">
    <property type="nucleotide sequence ID" value="NZ_JBHULB010000008.1"/>
</dbReference>
<reference evidence="3" key="1">
    <citation type="journal article" date="2019" name="Int. J. Syst. Evol. Microbiol.">
        <title>The Global Catalogue of Microorganisms (GCM) 10K type strain sequencing project: providing services to taxonomists for standard genome sequencing and annotation.</title>
        <authorList>
            <consortium name="The Broad Institute Genomics Platform"/>
            <consortium name="The Broad Institute Genome Sequencing Center for Infectious Disease"/>
            <person name="Wu L."/>
            <person name="Ma J."/>
        </authorList>
    </citation>
    <scope>NUCLEOTIDE SEQUENCE [LARGE SCALE GENOMIC DNA]</scope>
    <source>
        <strain evidence="3">KCTC 52368</strain>
    </source>
</reference>
<proteinExistence type="predicted"/>
<feature type="transmembrane region" description="Helical" evidence="1">
    <location>
        <begin position="36"/>
        <end position="59"/>
    </location>
</feature>
<keyword evidence="3" id="KW-1185">Reference proteome</keyword>
<dbReference type="EMBL" id="JBHULB010000008">
    <property type="protein sequence ID" value="MFD2586883.1"/>
    <property type="molecule type" value="Genomic_DNA"/>
</dbReference>
<evidence type="ECO:0000313" key="2">
    <source>
        <dbReference type="EMBL" id="MFD2586883.1"/>
    </source>
</evidence>
<dbReference type="Proteomes" id="UP001597526">
    <property type="component" value="Unassembled WGS sequence"/>
</dbReference>
<evidence type="ECO:0008006" key="4">
    <source>
        <dbReference type="Google" id="ProtNLM"/>
    </source>
</evidence>
<keyword evidence="1" id="KW-1133">Transmembrane helix</keyword>
<name>A0ABW5MXK9_9FLAO</name>
<keyword evidence="1" id="KW-0472">Membrane</keyword>
<accession>A0ABW5MXK9</accession>
<comment type="caution">
    <text evidence="2">The sequence shown here is derived from an EMBL/GenBank/DDBJ whole genome shotgun (WGS) entry which is preliminary data.</text>
</comment>
<protein>
    <recommendedName>
        <fullName evidence="4">Cardiolipin synthase N-terminal domain-containing protein</fullName>
    </recommendedName>
</protein>
<sequence>MIKFILIIIVGAFFVWIAKKNRKNANENAQVSNAKYWIWFVVGLLYIGVGFYYLVGALIETTK</sequence>
<evidence type="ECO:0000256" key="1">
    <source>
        <dbReference type="SAM" id="Phobius"/>
    </source>
</evidence>